<evidence type="ECO:0008006" key="3">
    <source>
        <dbReference type="Google" id="ProtNLM"/>
    </source>
</evidence>
<reference evidence="1 2" key="1">
    <citation type="submission" date="2018-09" db="EMBL/GenBank/DDBJ databases">
        <title>Sphingomonas sp. DAC4.</title>
        <authorList>
            <person name="Seo T."/>
        </authorList>
    </citation>
    <scope>NUCLEOTIDE SEQUENCE [LARGE SCALE GENOMIC DNA]</scope>
    <source>
        <strain evidence="1 2">DAC4</strain>
    </source>
</reference>
<proteinExistence type="predicted"/>
<dbReference type="AlphaFoldDB" id="A0A418PXQ3"/>
<sequence>MAGSATYDGYFSGQTNLLQQDYLVGGTGGSVNLQFDFGAGTLGGAIHPYLNTFESVYDLGMLSFVDTVYSSGTANFSGRFNTSLVGPNSFLGLFTGPNAEEVIGRWEFPFVYPADGKTYDATGAWIAKK</sequence>
<keyword evidence="2" id="KW-1185">Reference proteome</keyword>
<accession>A0A418PXQ3</accession>
<dbReference type="InterPro" id="IPR011250">
    <property type="entry name" value="OMP/PagP_B-barrel"/>
</dbReference>
<dbReference type="Proteomes" id="UP000285023">
    <property type="component" value="Unassembled WGS sequence"/>
</dbReference>
<evidence type="ECO:0000313" key="2">
    <source>
        <dbReference type="Proteomes" id="UP000285023"/>
    </source>
</evidence>
<comment type="caution">
    <text evidence="1">The sequence shown here is derived from an EMBL/GenBank/DDBJ whole genome shotgun (WGS) entry which is preliminary data.</text>
</comment>
<organism evidence="1 2">
    <name type="scientific">Sphingomonas edaphi</name>
    <dbReference type="NCBI Taxonomy" id="2315689"/>
    <lineage>
        <taxon>Bacteria</taxon>
        <taxon>Pseudomonadati</taxon>
        <taxon>Pseudomonadota</taxon>
        <taxon>Alphaproteobacteria</taxon>
        <taxon>Sphingomonadales</taxon>
        <taxon>Sphingomonadaceae</taxon>
        <taxon>Sphingomonas</taxon>
    </lineage>
</organism>
<protein>
    <recommendedName>
        <fullName evidence="3">Transferrin-binding protein B C-lobe/N-lobe beta barrel domain-containing protein</fullName>
    </recommendedName>
</protein>
<dbReference type="SUPFAM" id="SSF56925">
    <property type="entry name" value="OMPA-like"/>
    <property type="match status" value="1"/>
</dbReference>
<evidence type="ECO:0000313" key="1">
    <source>
        <dbReference type="EMBL" id="RIX26787.1"/>
    </source>
</evidence>
<dbReference type="Gene3D" id="2.40.160.90">
    <property type="match status" value="1"/>
</dbReference>
<gene>
    <name evidence="1" type="ORF">D3M59_11375</name>
</gene>
<name>A0A418PXQ3_9SPHN</name>
<dbReference type="OrthoDB" id="5673741at2"/>
<dbReference type="RefSeq" id="WP_119533804.1">
    <property type="nucleotide sequence ID" value="NZ_QXTF01000005.1"/>
</dbReference>
<dbReference type="EMBL" id="QXTF01000005">
    <property type="protein sequence ID" value="RIX26787.1"/>
    <property type="molecule type" value="Genomic_DNA"/>
</dbReference>